<evidence type="ECO:0000256" key="1">
    <source>
        <dbReference type="ARBA" id="ARBA00004685"/>
    </source>
</evidence>
<protein>
    <submittedName>
        <fullName evidence="4">Uncharacterized protein</fullName>
    </submittedName>
</protein>
<name>A0A4Z1E8I0_9HELO</name>
<comment type="pathway">
    <text evidence="1">Mycotoxin biosynthesis.</text>
</comment>
<reference evidence="4 5" key="1">
    <citation type="submission" date="2017-12" db="EMBL/GenBank/DDBJ databases">
        <title>Comparative genomics of Botrytis spp.</title>
        <authorList>
            <person name="Valero-Jimenez C.A."/>
            <person name="Tapia P."/>
            <person name="Veloso J."/>
            <person name="Silva-Moreno E."/>
            <person name="Staats M."/>
            <person name="Valdes J.H."/>
            <person name="Van Kan J.A.L."/>
        </authorList>
    </citation>
    <scope>NUCLEOTIDE SEQUENCE [LARGE SCALE GENOMIC DNA]</scope>
    <source>
        <strain evidence="4 5">Bt9001</strain>
    </source>
</reference>
<dbReference type="AlphaFoldDB" id="A0A4Z1E8I0"/>
<keyword evidence="3" id="KW-1133">Transmembrane helix</keyword>
<keyword evidence="3" id="KW-0812">Transmembrane</keyword>
<evidence type="ECO:0000313" key="5">
    <source>
        <dbReference type="Proteomes" id="UP000297777"/>
    </source>
</evidence>
<dbReference type="GO" id="GO:0043386">
    <property type="term" value="P:mycotoxin biosynthetic process"/>
    <property type="evidence" value="ECO:0007669"/>
    <property type="project" value="InterPro"/>
</dbReference>
<proteinExistence type="inferred from homology"/>
<feature type="transmembrane region" description="Helical" evidence="3">
    <location>
        <begin position="50"/>
        <end position="75"/>
    </location>
</feature>
<dbReference type="PANTHER" id="PTHR33365">
    <property type="entry name" value="YALI0B05434P"/>
    <property type="match status" value="1"/>
</dbReference>
<keyword evidence="3" id="KW-0472">Membrane</keyword>
<dbReference type="PANTHER" id="PTHR33365:SF4">
    <property type="entry name" value="CYCLOCHLOROTINE BIOSYNTHESIS PROTEIN O"/>
    <property type="match status" value="1"/>
</dbReference>
<organism evidence="4 5">
    <name type="scientific">Botrytis tulipae</name>
    <dbReference type="NCBI Taxonomy" id="87230"/>
    <lineage>
        <taxon>Eukaryota</taxon>
        <taxon>Fungi</taxon>
        <taxon>Dikarya</taxon>
        <taxon>Ascomycota</taxon>
        <taxon>Pezizomycotina</taxon>
        <taxon>Leotiomycetes</taxon>
        <taxon>Helotiales</taxon>
        <taxon>Sclerotiniaceae</taxon>
        <taxon>Botrytis</taxon>
    </lineage>
</organism>
<dbReference type="Pfam" id="PF11807">
    <property type="entry name" value="UstYa"/>
    <property type="match status" value="1"/>
</dbReference>
<dbReference type="InterPro" id="IPR021765">
    <property type="entry name" value="UstYa-like"/>
</dbReference>
<comment type="similarity">
    <text evidence="2">Belongs to the ustYa family.</text>
</comment>
<accession>A0A4Z1E8I0</accession>
<dbReference type="Proteomes" id="UP000297777">
    <property type="component" value="Unassembled WGS sequence"/>
</dbReference>
<comment type="caution">
    <text evidence="4">The sequence shown here is derived from an EMBL/GenBank/DDBJ whole genome shotgun (WGS) entry which is preliminary data.</text>
</comment>
<evidence type="ECO:0000256" key="3">
    <source>
        <dbReference type="SAM" id="Phobius"/>
    </source>
</evidence>
<evidence type="ECO:0000256" key="2">
    <source>
        <dbReference type="ARBA" id="ARBA00035112"/>
    </source>
</evidence>
<sequence>MSHLINPSKQIYTPLKANDESRLSSEEQDLPLIRSYSEMAKSVFSTKANAAAVIAHAVINFAWTLSLLVVTIFLLSRQVKEPFREWHETDIESARPYITRTPVKFTTGLYWNETTSNATFRVWNEDEPIYVGPRTPALDAAWDEITLPLDLWITEEEAQGIPAIPQGMYQDPKTGNHQIIKHSYSSLPGTPYHKSLFILAEADQGCRTCSANVFISTTTLKWIPHGYQIISLLSLLTLALEDHCIEALRMNLMCTADMTPSPIWYSPSIDKLQPNFEVVHSCRNFQPLLKWARKRSVHTKYDD</sequence>
<keyword evidence="5" id="KW-1185">Reference proteome</keyword>
<gene>
    <name evidence="4" type="ORF">BTUL_0340g00050</name>
</gene>
<dbReference type="EMBL" id="PQXH01000338">
    <property type="protein sequence ID" value="TGO07052.1"/>
    <property type="molecule type" value="Genomic_DNA"/>
</dbReference>
<evidence type="ECO:0000313" key="4">
    <source>
        <dbReference type="EMBL" id="TGO07052.1"/>
    </source>
</evidence>
<dbReference type="OrthoDB" id="3687641at2759"/>